<comment type="similarity">
    <text evidence="2">Belongs to the class-I pyridoxal-phosphate-dependent aminotransferase family.</text>
</comment>
<dbReference type="GO" id="GO:0042802">
    <property type="term" value="F:identical protein binding"/>
    <property type="evidence" value="ECO:0007669"/>
    <property type="project" value="TreeGrafter"/>
</dbReference>
<evidence type="ECO:0000256" key="5">
    <source>
        <dbReference type="ARBA" id="ARBA00022679"/>
    </source>
</evidence>
<dbReference type="InterPro" id="IPR015422">
    <property type="entry name" value="PyrdxlP-dep_Trfase_small"/>
</dbReference>
<dbReference type="InterPro" id="IPR000796">
    <property type="entry name" value="Asp_trans"/>
</dbReference>
<evidence type="ECO:0000259" key="7">
    <source>
        <dbReference type="Pfam" id="PF00155"/>
    </source>
</evidence>
<dbReference type="InterPro" id="IPR004839">
    <property type="entry name" value="Aminotransferase_I/II_large"/>
</dbReference>
<dbReference type="CDD" id="cd00609">
    <property type="entry name" value="AAT_like"/>
    <property type="match status" value="1"/>
</dbReference>
<dbReference type="GO" id="GO:0033585">
    <property type="term" value="P:L-phenylalanine biosynthetic process from chorismate via phenylpyruvate"/>
    <property type="evidence" value="ECO:0007669"/>
    <property type="project" value="TreeGrafter"/>
</dbReference>
<evidence type="ECO:0000313" key="8">
    <source>
        <dbReference type="EMBL" id="NJC06559.1"/>
    </source>
</evidence>
<accession>A0A7X5Y7I5</accession>
<dbReference type="SUPFAM" id="SSF53383">
    <property type="entry name" value="PLP-dependent transferases"/>
    <property type="match status" value="1"/>
</dbReference>
<comment type="caution">
    <text evidence="8">The sequence shown here is derived from an EMBL/GenBank/DDBJ whole genome shotgun (WGS) entry which is preliminary data.</text>
</comment>
<dbReference type="GO" id="GO:0004838">
    <property type="term" value="F:L-tyrosine-2-oxoglutarate transaminase activity"/>
    <property type="evidence" value="ECO:0007669"/>
    <property type="project" value="TreeGrafter"/>
</dbReference>
<protein>
    <submittedName>
        <fullName evidence="8">Aromatic-amino-acid transaminase</fullName>
        <ecNumber evidence="8">2.6.1.57</ecNumber>
    </submittedName>
</protein>
<dbReference type="PANTHER" id="PTHR11879">
    <property type="entry name" value="ASPARTATE AMINOTRANSFERASE"/>
    <property type="match status" value="1"/>
</dbReference>
<evidence type="ECO:0000256" key="6">
    <source>
        <dbReference type="ARBA" id="ARBA00022898"/>
    </source>
</evidence>
<reference evidence="8 9" key="1">
    <citation type="submission" date="2020-03" db="EMBL/GenBank/DDBJ databases">
        <title>Genomic Encyclopedia of Type Strains, Phase IV (KMG-IV): sequencing the most valuable type-strain genomes for metagenomic binning, comparative biology and taxonomic classification.</title>
        <authorList>
            <person name="Goeker M."/>
        </authorList>
    </citation>
    <scope>NUCLEOTIDE SEQUENCE [LARGE SCALE GENOMIC DNA]</scope>
    <source>
        <strain evidence="8 9">DSM 16846</strain>
    </source>
</reference>
<evidence type="ECO:0000256" key="3">
    <source>
        <dbReference type="ARBA" id="ARBA00011738"/>
    </source>
</evidence>
<keyword evidence="5 8" id="KW-0808">Transferase</keyword>
<sequence length="397" mass="42946">MLTSPARRGLADLPPLVSDTLLALIAMVNADPRADKIDVGVGVYRDGAGRTPIMRAVKAAEQKLLDEQHSKSYLGGAGDRGFAKALRPIVLGRHAGDERIVGLQTPGGCGALFLALKLVAAANPDARVIMGTPTWPNHPPMTAGAGLQITEYRHYDPASRKVDFAAMADALEAGRPGDVALLHGCCHNPTGADLSEDEWRQVAEIVARRGLLPLIDFAYQGFARGLEQDCFGVELVLDACDEVLITQSCDKNFAVYRDRVGCLFVKAGSVDTAQFAFTHLLQISREAWSMPPDHGGATVRTVLEDPALAADWRAELDEMHARIRMVREKIAGADPRLAYIAEQQGMFSMLPLSVEQVRQIRETHAIYMADSGRANLVGIADHDLDRFCAAVVETMNG</sequence>
<dbReference type="InterPro" id="IPR015424">
    <property type="entry name" value="PyrdxlP-dep_Trfase"/>
</dbReference>
<name>A0A7X5Y7I5_9SPHN</name>
<gene>
    <name evidence="8" type="ORF">GGQ97_002352</name>
</gene>
<dbReference type="Pfam" id="PF00155">
    <property type="entry name" value="Aminotran_1_2"/>
    <property type="match status" value="1"/>
</dbReference>
<dbReference type="EC" id="2.6.1.57" evidence="8"/>
<dbReference type="Gene3D" id="3.90.1150.10">
    <property type="entry name" value="Aspartate Aminotransferase, domain 1"/>
    <property type="match status" value="1"/>
</dbReference>
<evidence type="ECO:0000256" key="1">
    <source>
        <dbReference type="ARBA" id="ARBA00001933"/>
    </source>
</evidence>
<dbReference type="RefSeq" id="WP_168069847.1">
    <property type="nucleotide sequence ID" value="NZ_JAATJC010000001.1"/>
</dbReference>
<keyword evidence="6" id="KW-0663">Pyridoxal phosphate</keyword>
<dbReference type="Gene3D" id="3.40.640.10">
    <property type="entry name" value="Type I PLP-dependent aspartate aminotransferase-like (Major domain)"/>
    <property type="match status" value="1"/>
</dbReference>
<dbReference type="GO" id="GO:0004069">
    <property type="term" value="F:L-aspartate:2-oxoglutarate aminotransferase activity"/>
    <property type="evidence" value="ECO:0007669"/>
    <property type="project" value="TreeGrafter"/>
</dbReference>
<dbReference type="InterPro" id="IPR015421">
    <property type="entry name" value="PyrdxlP-dep_Trfase_major"/>
</dbReference>
<keyword evidence="4 8" id="KW-0032">Aminotransferase</keyword>
<dbReference type="AlphaFoldDB" id="A0A7X5Y7I5"/>
<dbReference type="Proteomes" id="UP000558192">
    <property type="component" value="Unassembled WGS sequence"/>
</dbReference>
<comment type="subunit">
    <text evidence="3">Homodimer.</text>
</comment>
<evidence type="ECO:0000313" key="9">
    <source>
        <dbReference type="Proteomes" id="UP000558192"/>
    </source>
</evidence>
<feature type="domain" description="Aminotransferase class I/classII large" evidence="7">
    <location>
        <begin position="35"/>
        <end position="390"/>
    </location>
</feature>
<dbReference type="PANTHER" id="PTHR11879:SF22">
    <property type="entry name" value="ASPARTATE AMINOTRANSFERASE, MITOCHONDRIAL"/>
    <property type="match status" value="1"/>
</dbReference>
<evidence type="ECO:0000256" key="4">
    <source>
        <dbReference type="ARBA" id="ARBA00022576"/>
    </source>
</evidence>
<organism evidence="8 9">
    <name type="scientific">Sphingomonas kaistensis</name>
    <dbReference type="NCBI Taxonomy" id="298708"/>
    <lineage>
        <taxon>Bacteria</taxon>
        <taxon>Pseudomonadati</taxon>
        <taxon>Pseudomonadota</taxon>
        <taxon>Alphaproteobacteria</taxon>
        <taxon>Sphingomonadales</taxon>
        <taxon>Sphingomonadaceae</taxon>
        <taxon>Sphingomonas</taxon>
    </lineage>
</organism>
<dbReference type="GO" id="GO:0030170">
    <property type="term" value="F:pyridoxal phosphate binding"/>
    <property type="evidence" value="ECO:0007669"/>
    <property type="project" value="InterPro"/>
</dbReference>
<proteinExistence type="inferred from homology"/>
<dbReference type="PRINTS" id="PR00799">
    <property type="entry name" value="TRANSAMINASE"/>
</dbReference>
<dbReference type="GO" id="GO:0005829">
    <property type="term" value="C:cytosol"/>
    <property type="evidence" value="ECO:0007669"/>
    <property type="project" value="TreeGrafter"/>
</dbReference>
<keyword evidence="9" id="KW-1185">Reference proteome</keyword>
<dbReference type="NCBIfam" id="NF006719">
    <property type="entry name" value="PRK09257.1"/>
    <property type="match status" value="1"/>
</dbReference>
<comment type="cofactor">
    <cofactor evidence="1">
        <name>pyridoxal 5'-phosphate</name>
        <dbReference type="ChEBI" id="CHEBI:597326"/>
    </cofactor>
</comment>
<dbReference type="EMBL" id="JAATJC010000001">
    <property type="protein sequence ID" value="NJC06559.1"/>
    <property type="molecule type" value="Genomic_DNA"/>
</dbReference>
<evidence type="ECO:0000256" key="2">
    <source>
        <dbReference type="ARBA" id="ARBA00007441"/>
    </source>
</evidence>